<feature type="DNA-binding region" description="H-T-H motif" evidence="4">
    <location>
        <begin position="54"/>
        <end position="73"/>
    </location>
</feature>
<dbReference type="PANTHER" id="PTHR30055:SF151">
    <property type="entry name" value="TRANSCRIPTIONAL REGULATORY PROTEIN"/>
    <property type="match status" value="1"/>
</dbReference>
<dbReference type="Gene3D" id="1.10.357.10">
    <property type="entry name" value="Tetracycline Repressor, domain 2"/>
    <property type="match status" value="1"/>
</dbReference>
<evidence type="ECO:0000256" key="4">
    <source>
        <dbReference type="PROSITE-ProRule" id="PRU00335"/>
    </source>
</evidence>
<comment type="caution">
    <text evidence="7">The sequence shown here is derived from an EMBL/GenBank/DDBJ whole genome shotgun (WGS) entry which is preliminary data.</text>
</comment>
<proteinExistence type="predicted"/>
<keyword evidence="2 4" id="KW-0238">DNA-binding</keyword>
<dbReference type="Proteomes" id="UP000277671">
    <property type="component" value="Unassembled WGS sequence"/>
</dbReference>
<evidence type="ECO:0000313" key="8">
    <source>
        <dbReference type="Proteomes" id="UP000277671"/>
    </source>
</evidence>
<evidence type="ECO:0000256" key="3">
    <source>
        <dbReference type="ARBA" id="ARBA00023163"/>
    </source>
</evidence>
<dbReference type="GO" id="GO:0000976">
    <property type="term" value="F:transcription cis-regulatory region binding"/>
    <property type="evidence" value="ECO:0007669"/>
    <property type="project" value="TreeGrafter"/>
</dbReference>
<dbReference type="InterPro" id="IPR009057">
    <property type="entry name" value="Homeodomain-like_sf"/>
</dbReference>
<keyword evidence="1" id="KW-0805">Transcription regulation</keyword>
<evidence type="ECO:0000256" key="5">
    <source>
        <dbReference type="SAM" id="MobiDB-lite"/>
    </source>
</evidence>
<dbReference type="Pfam" id="PF02909">
    <property type="entry name" value="TetR_C_1"/>
    <property type="match status" value="1"/>
</dbReference>
<name>A0A495JTW6_9ACTN</name>
<evidence type="ECO:0000256" key="1">
    <source>
        <dbReference type="ARBA" id="ARBA00023015"/>
    </source>
</evidence>
<evidence type="ECO:0000256" key="2">
    <source>
        <dbReference type="ARBA" id="ARBA00023125"/>
    </source>
</evidence>
<dbReference type="InterPro" id="IPR001647">
    <property type="entry name" value="HTH_TetR"/>
</dbReference>
<dbReference type="GO" id="GO:0003700">
    <property type="term" value="F:DNA-binding transcription factor activity"/>
    <property type="evidence" value="ECO:0007669"/>
    <property type="project" value="TreeGrafter"/>
</dbReference>
<dbReference type="InterPro" id="IPR036271">
    <property type="entry name" value="Tet_transcr_reg_TetR-rel_C_sf"/>
</dbReference>
<dbReference type="GO" id="GO:0045892">
    <property type="term" value="P:negative regulation of DNA-templated transcription"/>
    <property type="evidence" value="ECO:0007669"/>
    <property type="project" value="InterPro"/>
</dbReference>
<dbReference type="Gene3D" id="1.10.10.60">
    <property type="entry name" value="Homeodomain-like"/>
    <property type="match status" value="1"/>
</dbReference>
<feature type="domain" description="HTH tetR-type" evidence="6">
    <location>
        <begin position="31"/>
        <end position="91"/>
    </location>
</feature>
<reference evidence="7 8" key="1">
    <citation type="submission" date="2018-10" db="EMBL/GenBank/DDBJ databases">
        <title>Sequencing the genomes of 1000 actinobacteria strains.</title>
        <authorList>
            <person name="Klenk H.-P."/>
        </authorList>
    </citation>
    <scope>NUCLEOTIDE SEQUENCE [LARGE SCALE GENOMIC DNA]</scope>
    <source>
        <strain evidence="7 8">DSM 45175</strain>
    </source>
</reference>
<dbReference type="AlphaFoldDB" id="A0A495JTW6"/>
<dbReference type="InterPro" id="IPR050109">
    <property type="entry name" value="HTH-type_TetR-like_transc_reg"/>
</dbReference>
<dbReference type="EMBL" id="RBKT01000001">
    <property type="protein sequence ID" value="RKR92271.1"/>
    <property type="molecule type" value="Genomic_DNA"/>
</dbReference>
<dbReference type="SUPFAM" id="SSF46689">
    <property type="entry name" value="Homeodomain-like"/>
    <property type="match status" value="1"/>
</dbReference>
<evidence type="ECO:0000259" key="6">
    <source>
        <dbReference type="PROSITE" id="PS50977"/>
    </source>
</evidence>
<evidence type="ECO:0000313" key="7">
    <source>
        <dbReference type="EMBL" id="RKR92271.1"/>
    </source>
</evidence>
<organism evidence="7 8">
    <name type="scientific">Micromonospora pisi</name>
    <dbReference type="NCBI Taxonomy" id="589240"/>
    <lineage>
        <taxon>Bacteria</taxon>
        <taxon>Bacillati</taxon>
        <taxon>Actinomycetota</taxon>
        <taxon>Actinomycetes</taxon>
        <taxon>Micromonosporales</taxon>
        <taxon>Micromonosporaceae</taxon>
        <taxon>Micromonospora</taxon>
    </lineage>
</organism>
<keyword evidence="3" id="KW-0804">Transcription</keyword>
<dbReference type="RefSeq" id="WP_211349457.1">
    <property type="nucleotide sequence ID" value="NZ_RBKT01000001.1"/>
</dbReference>
<feature type="region of interest" description="Disordered" evidence="5">
    <location>
        <begin position="1"/>
        <end position="31"/>
    </location>
</feature>
<dbReference type="PROSITE" id="PS50977">
    <property type="entry name" value="HTH_TETR_2"/>
    <property type="match status" value="1"/>
</dbReference>
<dbReference type="SUPFAM" id="SSF48498">
    <property type="entry name" value="Tetracyclin repressor-like, C-terminal domain"/>
    <property type="match status" value="1"/>
</dbReference>
<dbReference type="Pfam" id="PF00440">
    <property type="entry name" value="TetR_N"/>
    <property type="match status" value="1"/>
</dbReference>
<sequence>MGRARPTDGGAVDPEALWLRPGGSRLGRPPTHTRTEITAAAIAVADAEGLSAVTIRRVATDIGAGAMSLYSYVPDKETLLELMIDQASGEYELPPPSGDWRVDLRQLARTQRTIMRRHPWLPSALAFRQTLGPHTLAAMEYALNALAGTDLDSQSKLEVVALLTGFVANYVAQEVAQERDGRQPQESVAAQVRYLHTVVRGGDYPRLAEVLSNSDGRAPSSFDRLLDQLIDGLVRQPPTMTVEPSRRE</sequence>
<dbReference type="InterPro" id="IPR004111">
    <property type="entry name" value="Repressor_TetR_C"/>
</dbReference>
<accession>A0A495JTW6</accession>
<keyword evidence="8" id="KW-1185">Reference proteome</keyword>
<protein>
    <submittedName>
        <fullName evidence="7">TetR family transcriptional regulator</fullName>
    </submittedName>
</protein>
<gene>
    <name evidence="7" type="ORF">BDK92_6709</name>
</gene>
<dbReference type="PANTHER" id="PTHR30055">
    <property type="entry name" value="HTH-TYPE TRANSCRIPTIONAL REGULATOR RUTR"/>
    <property type="match status" value="1"/>
</dbReference>